<proteinExistence type="predicted"/>
<dbReference type="AlphaFoldDB" id="A0A1Q9DL34"/>
<dbReference type="OrthoDB" id="471685at2759"/>
<evidence type="ECO:0000313" key="1">
    <source>
        <dbReference type="EMBL" id="OLP95882.1"/>
    </source>
</evidence>
<name>A0A1Q9DL34_SYMMI</name>
<gene>
    <name evidence="1" type="ORF">AK812_SmicGene21938</name>
</gene>
<evidence type="ECO:0000313" key="2">
    <source>
        <dbReference type="Proteomes" id="UP000186817"/>
    </source>
</evidence>
<dbReference type="Proteomes" id="UP000186817">
    <property type="component" value="Unassembled WGS sequence"/>
</dbReference>
<dbReference type="EMBL" id="LSRX01000487">
    <property type="protein sequence ID" value="OLP95882.1"/>
    <property type="molecule type" value="Genomic_DNA"/>
</dbReference>
<dbReference type="SUPFAM" id="SSF56112">
    <property type="entry name" value="Protein kinase-like (PK-like)"/>
    <property type="match status" value="1"/>
</dbReference>
<keyword evidence="2" id="KW-1185">Reference proteome</keyword>
<organism evidence="1 2">
    <name type="scientific">Symbiodinium microadriaticum</name>
    <name type="common">Dinoflagellate</name>
    <name type="synonym">Zooxanthella microadriatica</name>
    <dbReference type="NCBI Taxonomy" id="2951"/>
    <lineage>
        <taxon>Eukaryota</taxon>
        <taxon>Sar</taxon>
        <taxon>Alveolata</taxon>
        <taxon>Dinophyceae</taxon>
        <taxon>Suessiales</taxon>
        <taxon>Symbiodiniaceae</taxon>
        <taxon>Symbiodinium</taxon>
    </lineage>
</organism>
<evidence type="ECO:0008006" key="3">
    <source>
        <dbReference type="Google" id="ProtNLM"/>
    </source>
</evidence>
<dbReference type="Gene3D" id="1.10.510.10">
    <property type="entry name" value="Transferase(Phosphotransferase) domain 1"/>
    <property type="match status" value="1"/>
</dbReference>
<sequence length="436" mass="48082">MSAWTVMDPAQEARTVLDAMAQSLLEDPSMPTPAPLQTPPADVLRALLSGNIAGQAIGKGNSAEVHACQSNPRFVIRTVRQQDEVEWQRELSRLRRVPALSVITTVFATSGRSSLMPRLWPIPRGALRTTEVIRLKYDISAALEMLHRSHIVHADVHADNLMLRAEPPCFVLIDYSGCTGDSVYPLHLPVRTAHGDYYRLARTILKQLYIGPEPSKRRHSDKDTSLPSHLDKELRIWLERDQWANGEIKQDTATFTSPDSKFGNFNGTLVPEGVANDGMQGTGSWENSAISARFFLKCQLRTCGRFARTIYQEIFPWQAYSNQDGYLVPANPHRLPSQQTDFQASGELARTARSTTPVRGAIHTAAVSLSAAISLAQDLGQAHPSMTHHSLAQSLKVTSEILLEASEELMEVARNQPSSTAPAATPAAHVHMECDD</sequence>
<reference evidence="1 2" key="1">
    <citation type="submission" date="2016-02" db="EMBL/GenBank/DDBJ databases">
        <title>Genome analysis of coral dinoflagellate symbionts highlights evolutionary adaptations to a symbiotic lifestyle.</title>
        <authorList>
            <person name="Aranda M."/>
            <person name="Li Y."/>
            <person name="Liew Y.J."/>
            <person name="Baumgarten S."/>
            <person name="Simakov O."/>
            <person name="Wilson M."/>
            <person name="Piel J."/>
            <person name="Ashoor H."/>
            <person name="Bougouffa S."/>
            <person name="Bajic V.B."/>
            <person name="Ryu T."/>
            <person name="Ravasi T."/>
            <person name="Bayer T."/>
            <person name="Micklem G."/>
            <person name="Kim H."/>
            <person name="Bhak J."/>
            <person name="Lajeunesse T.C."/>
            <person name="Voolstra C.R."/>
        </authorList>
    </citation>
    <scope>NUCLEOTIDE SEQUENCE [LARGE SCALE GENOMIC DNA]</scope>
    <source>
        <strain evidence="1 2">CCMP2467</strain>
    </source>
</reference>
<protein>
    <recommendedName>
        <fullName evidence="3">Protein kinase domain-containing protein</fullName>
    </recommendedName>
</protein>
<dbReference type="InterPro" id="IPR011009">
    <property type="entry name" value="Kinase-like_dom_sf"/>
</dbReference>
<accession>A0A1Q9DL34</accession>
<comment type="caution">
    <text evidence="1">The sequence shown here is derived from an EMBL/GenBank/DDBJ whole genome shotgun (WGS) entry which is preliminary data.</text>
</comment>